<dbReference type="SUPFAM" id="SSF103473">
    <property type="entry name" value="MFS general substrate transporter"/>
    <property type="match status" value="1"/>
</dbReference>
<feature type="transmembrane region" description="Helical" evidence="8">
    <location>
        <begin position="391"/>
        <end position="414"/>
    </location>
</feature>
<dbReference type="AlphaFoldDB" id="A0A939RSV4"/>
<keyword evidence="6 8" id="KW-0472">Membrane</keyword>
<evidence type="ECO:0000259" key="9">
    <source>
        <dbReference type="PROSITE" id="PS50850"/>
    </source>
</evidence>
<dbReference type="GO" id="GO:0005886">
    <property type="term" value="C:plasma membrane"/>
    <property type="evidence" value="ECO:0007669"/>
    <property type="project" value="UniProtKB-SubCell"/>
</dbReference>
<evidence type="ECO:0000256" key="5">
    <source>
        <dbReference type="ARBA" id="ARBA00022989"/>
    </source>
</evidence>
<feature type="transmembrane region" description="Helical" evidence="8">
    <location>
        <begin position="277"/>
        <end position="296"/>
    </location>
</feature>
<feature type="transmembrane region" description="Helical" evidence="8">
    <location>
        <begin position="329"/>
        <end position="351"/>
    </location>
</feature>
<dbReference type="CDD" id="cd06173">
    <property type="entry name" value="MFS_MefA_like"/>
    <property type="match status" value="1"/>
</dbReference>
<accession>A0A939RSV4</accession>
<dbReference type="Pfam" id="PF05977">
    <property type="entry name" value="MFS_3"/>
    <property type="match status" value="1"/>
</dbReference>
<dbReference type="PANTHER" id="PTHR23513">
    <property type="entry name" value="INTEGRAL MEMBRANE EFFLUX PROTEIN-RELATED"/>
    <property type="match status" value="1"/>
</dbReference>
<keyword evidence="4 8" id="KW-0812">Transmembrane</keyword>
<evidence type="ECO:0000256" key="1">
    <source>
        <dbReference type="ARBA" id="ARBA00004651"/>
    </source>
</evidence>
<feature type="transmembrane region" description="Helical" evidence="8">
    <location>
        <begin position="98"/>
        <end position="116"/>
    </location>
</feature>
<dbReference type="GO" id="GO:0022857">
    <property type="term" value="F:transmembrane transporter activity"/>
    <property type="evidence" value="ECO:0007669"/>
    <property type="project" value="InterPro"/>
</dbReference>
<feature type="domain" description="Major facilitator superfamily (MFS) profile" evidence="9">
    <location>
        <begin position="32"/>
        <end position="422"/>
    </location>
</feature>
<organism evidence="10 11">
    <name type="scientific">Actinotalea soli</name>
    <dbReference type="NCBI Taxonomy" id="2819234"/>
    <lineage>
        <taxon>Bacteria</taxon>
        <taxon>Bacillati</taxon>
        <taxon>Actinomycetota</taxon>
        <taxon>Actinomycetes</taxon>
        <taxon>Micrococcales</taxon>
        <taxon>Cellulomonadaceae</taxon>
        <taxon>Actinotalea</taxon>
    </lineage>
</organism>
<proteinExistence type="predicted"/>
<comment type="subcellular location">
    <subcellularLocation>
        <location evidence="1">Cell membrane</location>
        <topology evidence="1">Multi-pass membrane protein</topology>
    </subcellularLocation>
</comment>
<keyword evidence="3" id="KW-1003">Cell membrane</keyword>
<feature type="transmembrane region" description="Helical" evidence="8">
    <location>
        <begin position="167"/>
        <end position="185"/>
    </location>
</feature>
<protein>
    <submittedName>
        <fullName evidence="10">MFS transporter</fullName>
    </submittedName>
</protein>
<dbReference type="Proteomes" id="UP000664209">
    <property type="component" value="Unassembled WGS sequence"/>
</dbReference>
<dbReference type="PROSITE" id="PS50850">
    <property type="entry name" value="MFS"/>
    <property type="match status" value="1"/>
</dbReference>
<feature type="compositionally biased region" description="Basic and acidic residues" evidence="7">
    <location>
        <begin position="12"/>
        <end position="21"/>
    </location>
</feature>
<name>A0A939RSV4_9CELL</name>
<feature type="region of interest" description="Disordered" evidence="7">
    <location>
        <begin position="1"/>
        <end position="24"/>
    </location>
</feature>
<evidence type="ECO:0000256" key="8">
    <source>
        <dbReference type="SAM" id="Phobius"/>
    </source>
</evidence>
<evidence type="ECO:0000256" key="7">
    <source>
        <dbReference type="SAM" id="MobiDB-lite"/>
    </source>
</evidence>
<feature type="transmembrane region" description="Helical" evidence="8">
    <location>
        <begin position="363"/>
        <end position="385"/>
    </location>
</feature>
<sequence length="429" mass="44445">MTSGPGAPGEPGRPEEPEDRPAGPPPLLASRAFRFYLSAQVLGSSGVWMLRMAKDWLVLELTGSPAAVGVVVALQFLPLLVVGPLGGVIADRHDKRRLVMGAQAASAVVAIVLAVLTLSGEIAVWHLYALAVVLGLITAIDMPARQVLVNEVVGDGRLRPAISMTNALNQGGGLIGPAMAGIVIAEVGQGWAFGVNGLICLAVVALIAAIRPRELHRVPTSPRARGQLREGFRFVTTRPHLLWVVVLAGFMGALGLNGPVVLSTFADEVWQTGARGFGLYNSISALGALVGAVVAARLGRLRVRTVVIGAGVFGVAELAAAGMPTHLSFLVMLVVVGAATLFFLTSAATYVQLAAEPSVRGRVMAIYSPMLLGGHALGGLLQGWLAEALGVRWGLAVTGMLALAATAVVGLVLLRWHPPQGPVETAPPQ</sequence>
<dbReference type="EMBL" id="JAGEMK010000006">
    <property type="protein sequence ID" value="MBO1752617.1"/>
    <property type="molecule type" value="Genomic_DNA"/>
</dbReference>
<dbReference type="InterPro" id="IPR020846">
    <property type="entry name" value="MFS_dom"/>
</dbReference>
<comment type="caution">
    <text evidence="10">The sequence shown here is derived from an EMBL/GenBank/DDBJ whole genome shotgun (WGS) entry which is preliminary data.</text>
</comment>
<gene>
    <name evidence="10" type="ORF">J4G33_12460</name>
</gene>
<keyword evidence="2" id="KW-0813">Transport</keyword>
<evidence type="ECO:0000256" key="4">
    <source>
        <dbReference type="ARBA" id="ARBA00022692"/>
    </source>
</evidence>
<feature type="transmembrane region" description="Helical" evidence="8">
    <location>
        <begin position="191"/>
        <end position="210"/>
    </location>
</feature>
<keyword evidence="11" id="KW-1185">Reference proteome</keyword>
<dbReference type="RefSeq" id="WP_208056323.1">
    <property type="nucleotide sequence ID" value="NZ_JAGEMK010000006.1"/>
</dbReference>
<feature type="transmembrane region" description="Helical" evidence="8">
    <location>
        <begin position="122"/>
        <end position="140"/>
    </location>
</feature>
<evidence type="ECO:0000256" key="3">
    <source>
        <dbReference type="ARBA" id="ARBA00022475"/>
    </source>
</evidence>
<feature type="transmembrane region" description="Helical" evidence="8">
    <location>
        <begin position="303"/>
        <end position="323"/>
    </location>
</feature>
<evidence type="ECO:0000313" key="11">
    <source>
        <dbReference type="Proteomes" id="UP000664209"/>
    </source>
</evidence>
<keyword evidence="5 8" id="KW-1133">Transmembrane helix</keyword>
<feature type="transmembrane region" description="Helical" evidence="8">
    <location>
        <begin position="65"/>
        <end position="86"/>
    </location>
</feature>
<dbReference type="InterPro" id="IPR010290">
    <property type="entry name" value="TM_effector"/>
</dbReference>
<reference evidence="10" key="1">
    <citation type="submission" date="2021-03" db="EMBL/GenBank/DDBJ databases">
        <title>Actinotalea soli sp. nov., isolated from soil.</title>
        <authorList>
            <person name="Ping W."/>
            <person name="Zhang J."/>
        </authorList>
    </citation>
    <scope>NUCLEOTIDE SEQUENCE</scope>
    <source>
        <strain evidence="10">BY-33</strain>
    </source>
</reference>
<evidence type="ECO:0000256" key="6">
    <source>
        <dbReference type="ARBA" id="ARBA00023136"/>
    </source>
</evidence>
<feature type="transmembrane region" description="Helical" evidence="8">
    <location>
        <begin position="241"/>
        <end position="265"/>
    </location>
</feature>
<dbReference type="InterPro" id="IPR036259">
    <property type="entry name" value="MFS_trans_sf"/>
</dbReference>
<dbReference type="PANTHER" id="PTHR23513:SF11">
    <property type="entry name" value="STAPHYLOFERRIN A TRANSPORTER"/>
    <property type="match status" value="1"/>
</dbReference>
<evidence type="ECO:0000313" key="10">
    <source>
        <dbReference type="EMBL" id="MBO1752617.1"/>
    </source>
</evidence>
<evidence type="ECO:0000256" key="2">
    <source>
        <dbReference type="ARBA" id="ARBA00022448"/>
    </source>
</evidence>
<dbReference type="Gene3D" id="1.20.1250.20">
    <property type="entry name" value="MFS general substrate transporter like domains"/>
    <property type="match status" value="1"/>
</dbReference>